<keyword evidence="2" id="KW-1185">Reference proteome</keyword>
<proteinExistence type="predicted"/>
<organism evidence="1 2">
    <name type="scientific">Vibrio porteresiae DSM 19223</name>
    <dbReference type="NCBI Taxonomy" id="1123496"/>
    <lineage>
        <taxon>Bacteria</taxon>
        <taxon>Pseudomonadati</taxon>
        <taxon>Pseudomonadota</taxon>
        <taxon>Gammaproteobacteria</taxon>
        <taxon>Vibrionales</taxon>
        <taxon>Vibrionaceae</taxon>
        <taxon>Vibrio</taxon>
    </lineage>
</organism>
<gene>
    <name evidence="1" type="ORF">R8Z52_20655</name>
</gene>
<dbReference type="Proteomes" id="UP001304071">
    <property type="component" value="Chromosome 2"/>
</dbReference>
<dbReference type="EMBL" id="CP138204">
    <property type="protein sequence ID" value="WPC75345.1"/>
    <property type="molecule type" value="Genomic_DNA"/>
</dbReference>
<accession>A0ABZ0QHQ5</accession>
<protein>
    <submittedName>
        <fullName evidence="1">Uncharacterized protein</fullName>
    </submittedName>
</protein>
<evidence type="ECO:0000313" key="2">
    <source>
        <dbReference type="Proteomes" id="UP001304071"/>
    </source>
</evidence>
<dbReference type="RefSeq" id="WP_261897329.1">
    <property type="nucleotide sequence ID" value="NZ_AP024896.1"/>
</dbReference>
<name>A0ABZ0QHQ5_9VIBR</name>
<sequence length="55" mass="6138">MQNSELHQRAQIKLNDGRNGYSLSMSLGAEMGLLMSSQRASCIRSYAALPIFYVE</sequence>
<reference evidence="1 2" key="1">
    <citation type="submission" date="2023-11" db="EMBL/GenBank/DDBJ databases">
        <title>Plant-associative lifestyle of Vibrio porteresiae and its evolutionary dynamics.</title>
        <authorList>
            <person name="Rameshkumar N."/>
            <person name="Kirti K."/>
        </authorList>
    </citation>
    <scope>NUCLEOTIDE SEQUENCE [LARGE SCALE GENOMIC DNA]</scope>
    <source>
        <strain evidence="1 2">MSSRF30</strain>
    </source>
</reference>
<evidence type="ECO:0000313" key="1">
    <source>
        <dbReference type="EMBL" id="WPC75345.1"/>
    </source>
</evidence>